<sequence>MSHFLYLTPQVLLPFSPLTSQEFDLIRRKAGASWQKETKWSDSSLTTYKGSYRRKELDKSASGQFCSEAGKQKPECRQISLPRASACGPKLSRDGPHNTAGGKGLFPQITSSFQKPLDVKHRVAHQILFRDLSAAPPNSVRTKKPAPENLVKARQQRTDFLLRCPGQPRNSSSKPDSSEDSDADQYYVYSLGGPLW</sequence>
<accession>A0A7J7X9K2</accession>
<organism evidence="2 3">
    <name type="scientific">Pipistrellus kuhlii</name>
    <name type="common">Kuhl's pipistrelle</name>
    <dbReference type="NCBI Taxonomy" id="59472"/>
    <lineage>
        <taxon>Eukaryota</taxon>
        <taxon>Metazoa</taxon>
        <taxon>Chordata</taxon>
        <taxon>Craniata</taxon>
        <taxon>Vertebrata</taxon>
        <taxon>Euteleostomi</taxon>
        <taxon>Mammalia</taxon>
        <taxon>Eutheria</taxon>
        <taxon>Laurasiatheria</taxon>
        <taxon>Chiroptera</taxon>
        <taxon>Yangochiroptera</taxon>
        <taxon>Vespertilionidae</taxon>
        <taxon>Pipistrellus</taxon>
    </lineage>
</organism>
<comment type="caution">
    <text evidence="2">The sequence shown here is derived from an EMBL/GenBank/DDBJ whole genome shotgun (WGS) entry which is preliminary data.</text>
</comment>
<name>A0A7J7X9K2_PIPKU</name>
<protein>
    <submittedName>
        <fullName evidence="2">Uncharacterized protein</fullName>
    </submittedName>
</protein>
<evidence type="ECO:0000313" key="2">
    <source>
        <dbReference type="EMBL" id="KAF6346228.1"/>
    </source>
</evidence>
<dbReference type="EMBL" id="JACAGB010000008">
    <property type="protein sequence ID" value="KAF6346228.1"/>
    <property type="molecule type" value="Genomic_DNA"/>
</dbReference>
<dbReference type="Pfam" id="PF15849">
    <property type="entry name" value="DUF4722"/>
    <property type="match status" value="1"/>
</dbReference>
<feature type="region of interest" description="Disordered" evidence="1">
    <location>
        <begin position="87"/>
        <end position="106"/>
    </location>
</feature>
<dbReference type="Proteomes" id="UP000558488">
    <property type="component" value="Unassembled WGS sequence"/>
</dbReference>
<dbReference type="InterPro" id="IPR031708">
    <property type="entry name" value="DUF4722"/>
</dbReference>
<reference evidence="2 3" key="1">
    <citation type="journal article" date="2020" name="Nature">
        <title>Six reference-quality genomes reveal evolution of bat adaptations.</title>
        <authorList>
            <person name="Jebb D."/>
            <person name="Huang Z."/>
            <person name="Pippel M."/>
            <person name="Hughes G.M."/>
            <person name="Lavrichenko K."/>
            <person name="Devanna P."/>
            <person name="Winkler S."/>
            <person name="Jermiin L.S."/>
            <person name="Skirmuntt E.C."/>
            <person name="Katzourakis A."/>
            <person name="Burkitt-Gray L."/>
            <person name="Ray D.A."/>
            <person name="Sullivan K.A.M."/>
            <person name="Roscito J.G."/>
            <person name="Kirilenko B.M."/>
            <person name="Davalos L.M."/>
            <person name="Corthals A.P."/>
            <person name="Power M.L."/>
            <person name="Jones G."/>
            <person name="Ransome R.D."/>
            <person name="Dechmann D.K.N."/>
            <person name="Locatelli A.G."/>
            <person name="Puechmaille S.J."/>
            <person name="Fedrigo O."/>
            <person name="Jarvis E.D."/>
            <person name="Hiller M."/>
            <person name="Vernes S.C."/>
            <person name="Myers E.W."/>
            <person name="Teeling E.C."/>
        </authorList>
    </citation>
    <scope>NUCLEOTIDE SEQUENCE [LARGE SCALE GENOMIC DNA]</scope>
    <source>
        <strain evidence="2">MPipKuh1</strain>
        <tissue evidence="2">Flight muscle</tissue>
    </source>
</reference>
<evidence type="ECO:0000256" key="1">
    <source>
        <dbReference type="SAM" id="MobiDB-lite"/>
    </source>
</evidence>
<dbReference type="AlphaFoldDB" id="A0A7J7X9K2"/>
<evidence type="ECO:0000313" key="3">
    <source>
        <dbReference type="Proteomes" id="UP000558488"/>
    </source>
</evidence>
<keyword evidence="3" id="KW-1185">Reference proteome</keyword>
<proteinExistence type="predicted"/>
<feature type="region of interest" description="Disordered" evidence="1">
    <location>
        <begin position="135"/>
        <end position="186"/>
    </location>
</feature>
<gene>
    <name evidence="2" type="ORF">mPipKuh1_001848</name>
</gene>